<keyword evidence="7" id="KW-0547">Nucleotide-binding</keyword>
<dbReference type="InterPro" id="IPR003594">
    <property type="entry name" value="HATPase_dom"/>
</dbReference>
<keyword evidence="4" id="KW-0418">Kinase</keyword>
<comment type="catalytic activity">
    <reaction evidence="1">
        <text>ATP + protein L-histidine = ADP + protein N-phospho-L-histidine.</text>
        <dbReference type="EC" id="2.7.13.3"/>
    </reaction>
</comment>
<name>A0ABZ2LIA7_9BACT</name>
<dbReference type="Pfam" id="PF02518">
    <property type="entry name" value="HATPase_c"/>
    <property type="match status" value="1"/>
</dbReference>
<dbReference type="InterPro" id="IPR004358">
    <property type="entry name" value="Sig_transdc_His_kin-like_C"/>
</dbReference>
<dbReference type="EMBL" id="CP089983">
    <property type="protein sequence ID" value="WXB10688.1"/>
    <property type="molecule type" value="Genomic_DNA"/>
</dbReference>
<organism evidence="7 8">
    <name type="scientific">Pendulispora rubella</name>
    <dbReference type="NCBI Taxonomy" id="2741070"/>
    <lineage>
        <taxon>Bacteria</taxon>
        <taxon>Pseudomonadati</taxon>
        <taxon>Myxococcota</taxon>
        <taxon>Myxococcia</taxon>
        <taxon>Myxococcales</taxon>
        <taxon>Sorangiineae</taxon>
        <taxon>Pendulisporaceae</taxon>
        <taxon>Pendulispora</taxon>
    </lineage>
</organism>
<dbReference type="InterPro" id="IPR036890">
    <property type="entry name" value="HATPase_C_sf"/>
</dbReference>
<keyword evidence="7" id="KW-0067">ATP-binding</keyword>
<dbReference type="PANTHER" id="PTHR43711:SF1">
    <property type="entry name" value="HISTIDINE KINASE 1"/>
    <property type="match status" value="1"/>
</dbReference>
<gene>
    <name evidence="7" type="ORF">LVJ94_06055</name>
</gene>
<evidence type="ECO:0000259" key="6">
    <source>
        <dbReference type="PROSITE" id="PS50109"/>
    </source>
</evidence>
<dbReference type="InterPro" id="IPR050736">
    <property type="entry name" value="Sensor_HK_Regulatory"/>
</dbReference>
<evidence type="ECO:0000256" key="1">
    <source>
        <dbReference type="ARBA" id="ARBA00000085"/>
    </source>
</evidence>
<dbReference type="GO" id="GO:0005524">
    <property type="term" value="F:ATP binding"/>
    <property type="evidence" value="ECO:0007669"/>
    <property type="project" value="UniProtKB-KW"/>
</dbReference>
<reference evidence="7" key="1">
    <citation type="submission" date="2021-12" db="EMBL/GenBank/DDBJ databases">
        <title>Discovery of the Pendulisporaceae a myxobacterial family with distinct sporulation behavior and unique specialized metabolism.</title>
        <authorList>
            <person name="Garcia R."/>
            <person name="Popoff A."/>
            <person name="Bader C.D."/>
            <person name="Loehr J."/>
            <person name="Walesch S."/>
            <person name="Walt C."/>
            <person name="Boldt J."/>
            <person name="Bunk B."/>
            <person name="Haeckl F.J.F.P.J."/>
            <person name="Gunesch A.P."/>
            <person name="Birkelbach J."/>
            <person name="Nuebel U."/>
            <person name="Pietschmann T."/>
            <person name="Bach T."/>
            <person name="Mueller R."/>
        </authorList>
    </citation>
    <scope>NUCLEOTIDE SEQUENCE</scope>
    <source>
        <strain evidence="7">MSr11367</strain>
    </source>
</reference>
<accession>A0ABZ2LIA7</accession>
<dbReference type="Proteomes" id="UP001374803">
    <property type="component" value="Chromosome"/>
</dbReference>
<evidence type="ECO:0000313" key="8">
    <source>
        <dbReference type="Proteomes" id="UP001374803"/>
    </source>
</evidence>
<dbReference type="PRINTS" id="PR00344">
    <property type="entry name" value="BCTRLSENSOR"/>
</dbReference>
<evidence type="ECO:0000256" key="2">
    <source>
        <dbReference type="ARBA" id="ARBA00012438"/>
    </source>
</evidence>
<dbReference type="InterPro" id="IPR005467">
    <property type="entry name" value="His_kinase_dom"/>
</dbReference>
<feature type="domain" description="Histidine kinase" evidence="6">
    <location>
        <begin position="1"/>
        <end position="122"/>
    </location>
</feature>
<proteinExistence type="predicted"/>
<evidence type="ECO:0000256" key="5">
    <source>
        <dbReference type="ARBA" id="ARBA00023012"/>
    </source>
</evidence>
<dbReference type="PROSITE" id="PS50109">
    <property type="entry name" value="HIS_KIN"/>
    <property type="match status" value="1"/>
</dbReference>
<dbReference type="EC" id="2.7.13.3" evidence="2"/>
<keyword evidence="3" id="KW-0808">Transferase</keyword>
<dbReference type="Gene3D" id="3.30.565.10">
    <property type="entry name" value="Histidine kinase-like ATPase, C-terminal domain"/>
    <property type="match status" value="1"/>
</dbReference>
<dbReference type="SMART" id="SM00387">
    <property type="entry name" value="HATPase_c"/>
    <property type="match status" value="1"/>
</dbReference>
<evidence type="ECO:0000256" key="3">
    <source>
        <dbReference type="ARBA" id="ARBA00022679"/>
    </source>
</evidence>
<dbReference type="PANTHER" id="PTHR43711">
    <property type="entry name" value="TWO-COMPONENT HISTIDINE KINASE"/>
    <property type="match status" value="1"/>
</dbReference>
<evidence type="ECO:0000256" key="4">
    <source>
        <dbReference type="ARBA" id="ARBA00022777"/>
    </source>
</evidence>
<protein>
    <recommendedName>
        <fullName evidence="2">histidine kinase</fullName>
        <ecNumber evidence="2">2.7.13.3</ecNumber>
    </recommendedName>
</protein>
<evidence type="ECO:0000313" key="7">
    <source>
        <dbReference type="EMBL" id="WXB10688.1"/>
    </source>
</evidence>
<keyword evidence="8" id="KW-1185">Reference proteome</keyword>
<sequence length="137" mass="14563">MSDLPEDEVPIECDPVRIEQAIGNVVSNALKFTPPGGRVWVALERTDTHVIFRVLDTGPGIPPEQRDEVFRPFWQGDKMDRHGVGLGLAIVRGIVEAHGGSVAVDGTAGGGATISILLPSGAHARSSKSFAITRRSV</sequence>
<keyword evidence="5" id="KW-0902">Two-component regulatory system</keyword>
<dbReference type="CDD" id="cd00075">
    <property type="entry name" value="HATPase"/>
    <property type="match status" value="1"/>
</dbReference>
<dbReference type="SUPFAM" id="SSF55874">
    <property type="entry name" value="ATPase domain of HSP90 chaperone/DNA topoisomerase II/histidine kinase"/>
    <property type="match status" value="1"/>
</dbReference>